<dbReference type="OrthoDB" id="242766at2759"/>
<organism evidence="4 6">
    <name type="scientific">Caulochytrium protostelioides</name>
    <dbReference type="NCBI Taxonomy" id="1555241"/>
    <lineage>
        <taxon>Eukaryota</taxon>
        <taxon>Fungi</taxon>
        <taxon>Fungi incertae sedis</taxon>
        <taxon>Chytridiomycota</taxon>
        <taxon>Chytridiomycota incertae sedis</taxon>
        <taxon>Chytridiomycetes</taxon>
        <taxon>Caulochytriales</taxon>
        <taxon>Caulochytriaceae</taxon>
        <taxon>Caulochytrium</taxon>
    </lineage>
</organism>
<dbReference type="EMBL" id="ML014166">
    <property type="protein sequence ID" value="RKP01605.1"/>
    <property type="molecule type" value="Genomic_DNA"/>
</dbReference>
<evidence type="ECO:0000313" key="4">
    <source>
        <dbReference type="EMBL" id="RKO97936.1"/>
    </source>
</evidence>
<dbReference type="PANTHER" id="PTHR16255">
    <property type="entry name" value="REQUIRED FOR MEIOTIC NUCLEAR DIVISION PROTEIN 1 HOMOLOG"/>
    <property type="match status" value="1"/>
</dbReference>
<gene>
    <name evidence="4" type="ORF">CAUPRSCDRAFT_5733</name>
    <name evidence="5" type="ORF">CXG81DRAFT_11755</name>
</gene>
<evidence type="ECO:0000259" key="3">
    <source>
        <dbReference type="Pfam" id="PF02582"/>
    </source>
</evidence>
<feature type="region of interest" description="Disordered" evidence="2">
    <location>
        <begin position="288"/>
        <end position="309"/>
    </location>
</feature>
<evidence type="ECO:0000256" key="2">
    <source>
        <dbReference type="SAM" id="MobiDB-lite"/>
    </source>
</evidence>
<evidence type="ECO:0000256" key="1">
    <source>
        <dbReference type="ARBA" id="ARBA00008306"/>
    </source>
</evidence>
<dbReference type="GO" id="GO:0005739">
    <property type="term" value="C:mitochondrion"/>
    <property type="evidence" value="ECO:0007669"/>
    <property type="project" value="UniProtKB-ARBA"/>
</dbReference>
<dbReference type="GO" id="GO:0070131">
    <property type="term" value="P:positive regulation of mitochondrial translation"/>
    <property type="evidence" value="ECO:0007669"/>
    <property type="project" value="TreeGrafter"/>
</dbReference>
<dbReference type="InterPro" id="IPR003734">
    <property type="entry name" value="DUF155"/>
</dbReference>
<dbReference type="Proteomes" id="UP000268535">
    <property type="component" value="Unassembled WGS sequence"/>
</dbReference>
<accession>A0A4P9X1X7</accession>
<reference evidence="6 7" key="1">
    <citation type="journal article" date="2018" name="Nat. Microbiol.">
        <title>Leveraging single-cell genomics to expand the fungal tree of life.</title>
        <authorList>
            <person name="Ahrendt S.R."/>
            <person name="Quandt C.A."/>
            <person name="Ciobanu D."/>
            <person name="Clum A."/>
            <person name="Salamov A."/>
            <person name="Andreopoulos B."/>
            <person name="Cheng J.F."/>
            <person name="Woyke T."/>
            <person name="Pelin A."/>
            <person name="Henrissat B."/>
            <person name="Reynolds N.K."/>
            <person name="Benny G.L."/>
            <person name="Smith M.E."/>
            <person name="James T.Y."/>
            <person name="Grigoriev I.V."/>
        </authorList>
    </citation>
    <scope>NUCLEOTIDE SEQUENCE [LARGE SCALE GENOMIC DNA]</scope>
    <source>
        <strain evidence="6 7">ATCC 52028</strain>
    </source>
</reference>
<protein>
    <recommendedName>
        <fullName evidence="3">DUF155 domain-containing protein</fullName>
    </recommendedName>
</protein>
<feature type="non-terminal residue" evidence="4">
    <location>
        <position position="1"/>
    </location>
</feature>
<reference evidence="4" key="3">
    <citation type="submission" date="2018-08" db="EMBL/GenBank/DDBJ databases">
        <title>Leveraging single-cell genomics to expand the Fungal Tree of Life.</title>
        <authorList>
            <consortium name="DOE Joint Genome Institute"/>
            <person name="Ahrendt S.R."/>
            <person name="Quandt C.A."/>
            <person name="Ciobanu D."/>
            <person name="Clum A."/>
            <person name="Salamov A."/>
            <person name="Andreopoulos B."/>
            <person name="Cheng J.-F."/>
            <person name="Woyke T."/>
            <person name="Pelin A."/>
            <person name="Henrissat B."/>
            <person name="Reynolds N."/>
            <person name="Benny G.L."/>
            <person name="Smith M.E."/>
            <person name="James T.Y."/>
            <person name="Grigoriev I.V."/>
        </authorList>
    </citation>
    <scope>NUCLEOTIDE SEQUENCE</scope>
    <source>
        <strain evidence="4">ATCC 52028</strain>
    </source>
</reference>
<evidence type="ECO:0000313" key="5">
    <source>
        <dbReference type="EMBL" id="RKP01605.1"/>
    </source>
</evidence>
<keyword evidence="7" id="KW-1185">Reference proteome</keyword>
<dbReference type="Pfam" id="PF02582">
    <property type="entry name" value="DUF155"/>
    <property type="match status" value="1"/>
</dbReference>
<dbReference type="EMBL" id="ML009140">
    <property type="protein sequence ID" value="RKO97936.1"/>
    <property type="molecule type" value="Genomic_DNA"/>
</dbReference>
<sequence>LHQQYTVAPYLAEDVIHVRLRNPHGAYTVGFGGSSSEAPGAAASSAAPETADAHPKVAEAFFFSNGTFVTWGATELQNTALLKDVKAFEINAYAQVATEMFYYLPLVLGLSAYAGGPPLTLPQRQLAVSSALMRSAKLECWEEMLDTHLAKLQPIPEALSRASHLPVSRAQILQNIGELFALRGRVNLHSDLLSAPDFCWSSDRMETVFETVSRNLEVKPRIAVFNKKLDYANELAEVMRNHGHDHYALKLEWAIIVLIAVEIVFELIRWGERYGLIELAPWPDHYANDPHDHGHQHHTAGSSAPVAAA</sequence>
<dbReference type="AlphaFoldDB" id="A0A4P9X1X7"/>
<evidence type="ECO:0000313" key="6">
    <source>
        <dbReference type="Proteomes" id="UP000268535"/>
    </source>
</evidence>
<dbReference type="PANTHER" id="PTHR16255:SF1">
    <property type="entry name" value="REQUIRED FOR MEIOTIC NUCLEAR DIVISION PROTEIN 1 HOMOLOG"/>
    <property type="match status" value="1"/>
</dbReference>
<name>A0A4P9X1X7_9FUNG</name>
<evidence type="ECO:0000313" key="7">
    <source>
        <dbReference type="Proteomes" id="UP000274922"/>
    </source>
</evidence>
<comment type="similarity">
    <text evidence="1">Belongs to the RMD1/sif2 family.</text>
</comment>
<dbReference type="Proteomes" id="UP000274922">
    <property type="component" value="Unassembled WGS sequence"/>
</dbReference>
<dbReference type="InterPro" id="IPR051624">
    <property type="entry name" value="RMD1/Sad1-interacting"/>
</dbReference>
<feature type="domain" description="DUF155" evidence="3">
    <location>
        <begin position="61"/>
        <end position="226"/>
    </location>
</feature>
<proteinExistence type="inferred from homology"/>
<reference evidence="5" key="2">
    <citation type="submission" date="2018-04" db="EMBL/GenBank/DDBJ databases">
        <title>Leveraging single-cell genomics to expand the Fungal Tree of Life.</title>
        <authorList>
            <consortium name="DOE Joint Genome Institute"/>
            <person name="Ahrendt S.R."/>
            <person name="Quandt C.A."/>
            <person name="Ciobanu D."/>
            <person name="Clum A."/>
            <person name="Salamov A."/>
            <person name="Andreopoulos B."/>
            <person name="Cheng J.-F."/>
            <person name="Woyke T."/>
            <person name="Pelin A."/>
            <person name="Henrissat B."/>
            <person name="Benny G.L."/>
            <person name="Smith M.E."/>
            <person name="James T.Y."/>
            <person name="Grigoriev I.V."/>
        </authorList>
    </citation>
    <scope>NUCLEOTIDE SEQUENCE</scope>
    <source>
        <strain evidence="5">ATCC 52028</strain>
    </source>
</reference>